<keyword evidence="3" id="KW-0645">Protease</keyword>
<dbReference type="EMBL" id="CP042476">
    <property type="protein sequence ID" value="QED39036.1"/>
    <property type="molecule type" value="Genomic_DNA"/>
</dbReference>
<evidence type="ECO:0000313" key="4">
    <source>
        <dbReference type="Proteomes" id="UP000321954"/>
    </source>
</evidence>
<sequence>MLGFYFLFFISLGMLKMIFPQFEIDQYQQSDINRLLEEDPWRLVLLAVVFAPIIEEGMFRTLIKPSQNELIFFLCSWLLVIGIAIIPENINWLIKFGFLFLSFILSFIFLKEFIPENWQRRLCTFLNKHYRILWLLTAVIFGMVHIYNYVEGFDLNFVLFLLIVPRIIAGYFFGKIKIENHGLFWPIAMHAMNNGIVFLILLPKILLN</sequence>
<evidence type="ECO:0000313" key="3">
    <source>
        <dbReference type="EMBL" id="QED39036.1"/>
    </source>
</evidence>
<dbReference type="Proteomes" id="UP000321954">
    <property type="component" value="Chromosome"/>
</dbReference>
<protein>
    <submittedName>
        <fullName evidence="3">CPBP family intramembrane metalloprotease</fullName>
    </submittedName>
</protein>
<feature type="transmembrane region" description="Helical" evidence="1">
    <location>
        <begin position="183"/>
        <end position="202"/>
    </location>
</feature>
<proteinExistence type="predicted"/>
<keyword evidence="3" id="KW-0378">Hydrolase</keyword>
<feature type="domain" description="CAAX prenyl protease 2/Lysostaphin resistance protein A-like" evidence="2">
    <location>
        <begin position="40"/>
        <end position="195"/>
    </location>
</feature>
<keyword evidence="1" id="KW-0472">Membrane</keyword>
<dbReference type="InterPro" id="IPR003675">
    <property type="entry name" value="Rce1/LyrA-like_dom"/>
</dbReference>
<dbReference type="Pfam" id="PF02517">
    <property type="entry name" value="Rce1-like"/>
    <property type="match status" value="1"/>
</dbReference>
<organism evidence="3 4">
    <name type="scientific">Antarcticibacterium arcticum</name>
    <dbReference type="NCBI Taxonomy" id="2585771"/>
    <lineage>
        <taxon>Bacteria</taxon>
        <taxon>Pseudomonadati</taxon>
        <taxon>Bacteroidota</taxon>
        <taxon>Flavobacteriia</taxon>
        <taxon>Flavobacteriales</taxon>
        <taxon>Flavobacteriaceae</taxon>
        <taxon>Antarcticibacterium</taxon>
    </lineage>
</organism>
<feature type="transmembrane region" description="Helical" evidence="1">
    <location>
        <begin position="70"/>
        <end position="86"/>
    </location>
</feature>
<keyword evidence="4" id="KW-1185">Reference proteome</keyword>
<keyword evidence="1" id="KW-0812">Transmembrane</keyword>
<accession>A0A5B8YR96</accession>
<feature type="transmembrane region" description="Helical" evidence="1">
    <location>
        <begin position="44"/>
        <end position="63"/>
    </location>
</feature>
<evidence type="ECO:0000259" key="2">
    <source>
        <dbReference type="Pfam" id="PF02517"/>
    </source>
</evidence>
<keyword evidence="1" id="KW-1133">Transmembrane helix</keyword>
<reference evidence="3 4" key="1">
    <citation type="submission" date="2019-08" db="EMBL/GenBank/DDBJ databases">
        <title>Antarcticibacterium arcticum sp. nov., a bacterium isolated from marine sediment of the Canadian Beaufort Sea.</title>
        <authorList>
            <person name="Lee Y.M."/>
            <person name="Baek K."/>
            <person name="Lee D.-H."/>
            <person name="Shin S.C."/>
            <person name="Jin Y.K."/>
            <person name="Park Y."/>
        </authorList>
    </citation>
    <scope>NUCLEOTIDE SEQUENCE [LARGE SCALE GENOMIC DNA]</scope>
    <source>
        <strain evidence="3 4">PAMC 28998</strain>
    </source>
</reference>
<dbReference type="GO" id="GO:0004175">
    <property type="term" value="F:endopeptidase activity"/>
    <property type="evidence" value="ECO:0007669"/>
    <property type="project" value="UniProtKB-ARBA"/>
</dbReference>
<dbReference type="AlphaFoldDB" id="A0A5B8YR96"/>
<keyword evidence="3" id="KW-0482">Metalloprotease</keyword>
<dbReference type="GO" id="GO:0008237">
    <property type="term" value="F:metallopeptidase activity"/>
    <property type="evidence" value="ECO:0007669"/>
    <property type="project" value="UniProtKB-KW"/>
</dbReference>
<feature type="transmembrane region" description="Helical" evidence="1">
    <location>
        <begin position="156"/>
        <end position="174"/>
    </location>
</feature>
<feature type="transmembrane region" description="Helical" evidence="1">
    <location>
        <begin position="131"/>
        <end position="150"/>
    </location>
</feature>
<dbReference type="KEGG" id="anp:FK178_01505"/>
<dbReference type="GO" id="GO:0006508">
    <property type="term" value="P:proteolysis"/>
    <property type="evidence" value="ECO:0007669"/>
    <property type="project" value="UniProtKB-KW"/>
</dbReference>
<dbReference type="OrthoDB" id="1453037at2"/>
<name>A0A5B8YR96_9FLAO</name>
<gene>
    <name evidence="3" type="ORF">FK178_01505</name>
</gene>
<dbReference type="GO" id="GO:0080120">
    <property type="term" value="P:CAAX-box protein maturation"/>
    <property type="evidence" value="ECO:0007669"/>
    <property type="project" value="UniProtKB-ARBA"/>
</dbReference>
<feature type="transmembrane region" description="Helical" evidence="1">
    <location>
        <begin position="92"/>
        <end position="110"/>
    </location>
</feature>
<evidence type="ECO:0000256" key="1">
    <source>
        <dbReference type="SAM" id="Phobius"/>
    </source>
</evidence>